<name>A0A6P8HMS1_ACTTE</name>
<evidence type="ECO:0000256" key="5">
    <source>
        <dbReference type="ARBA" id="ARBA00023242"/>
    </source>
</evidence>
<evidence type="ECO:0000313" key="9">
    <source>
        <dbReference type="Proteomes" id="UP000515163"/>
    </source>
</evidence>
<dbReference type="SUPFAM" id="SSF56399">
    <property type="entry name" value="ADP-ribosylation"/>
    <property type="match status" value="1"/>
</dbReference>
<dbReference type="InterPro" id="IPR012317">
    <property type="entry name" value="Poly(ADP-ribose)pol_cat_dom"/>
</dbReference>
<dbReference type="EC" id="2.4.2.-" evidence="6"/>
<feature type="region of interest" description="Disordered" evidence="7">
    <location>
        <begin position="1"/>
        <end position="38"/>
    </location>
</feature>
<feature type="compositionally biased region" description="Basic and acidic residues" evidence="7">
    <location>
        <begin position="1"/>
        <end position="20"/>
    </location>
</feature>
<dbReference type="PROSITE" id="PS51059">
    <property type="entry name" value="PARP_CATALYTIC"/>
    <property type="match status" value="1"/>
</dbReference>
<keyword evidence="9" id="KW-1185">Reference proteome</keyword>
<proteinExistence type="predicted"/>
<dbReference type="GO" id="GO:1990404">
    <property type="term" value="F:NAD+-protein mono-ADP-ribosyltransferase activity"/>
    <property type="evidence" value="ECO:0007669"/>
    <property type="project" value="TreeGrafter"/>
</dbReference>
<comment type="subcellular location">
    <subcellularLocation>
        <location evidence="1">Nucleus</location>
    </subcellularLocation>
</comment>
<protein>
    <recommendedName>
        <fullName evidence="6">Poly [ADP-ribose] polymerase</fullName>
        <shortName evidence="6">PARP</shortName>
        <ecNumber evidence="6">2.4.2.-</ecNumber>
    </recommendedName>
</protein>
<dbReference type="OrthoDB" id="5988077at2759"/>
<dbReference type="PANTHER" id="PTHR14453">
    <property type="entry name" value="PARP/ZINC FINGER CCCH TYPE DOMAIN CONTAINING PROTEIN"/>
    <property type="match status" value="1"/>
</dbReference>
<evidence type="ECO:0000256" key="1">
    <source>
        <dbReference type="ARBA" id="ARBA00004123"/>
    </source>
</evidence>
<reference evidence="10" key="1">
    <citation type="submission" date="2025-08" db="UniProtKB">
        <authorList>
            <consortium name="RefSeq"/>
        </authorList>
    </citation>
    <scope>IDENTIFICATION</scope>
    <source>
        <tissue evidence="10">Tentacle</tissue>
    </source>
</reference>
<dbReference type="GO" id="GO:0070212">
    <property type="term" value="P:protein poly-ADP-ribosylation"/>
    <property type="evidence" value="ECO:0007669"/>
    <property type="project" value="TreeGrafter"/>
</dbReference>
<dbReference type="GO" id="GO:0003950">
    <property type="term" value="F:NAD+ poly-ADP-ribosyltransferase activity"/>
    <property type="evidence" value="ECO:0007669"/>
    <property type="project" value="UniProtKB-UniRule"/>
</dbReference>
<dbReference type="InParanoid" id="A0A6P8HMS1"/>
<keyword evidence="4 6" id="KW-0520">NAD</keyword>
<dbReference type="GO" id="GO:0010629">
    <property type="term" value="P:negative regulation of gene expression"/>
    <property type="evidence" value="ECO:0007669"/>
    <property type="project" value="TreeGrafter"/>
</dbReference>
<dbReference type="Pfam" id="PF00644">
    <property type="entry name" value="PARP"/>
    <property type="match status" value="1"/>
</dbReference>
<gene>
    <name evidence="10" type="primary">LOC116290959</name>
</gene>
<dbReference type="RefSeq" id="XP_031553945.1">
    <property type="nucleotide sequence ID" value="XM_031698085.1"/>
</dbReference>
<dbReference type="Gene3D" id="3.90.228.10">
    <property type="match status" value="1"/>
</dbReference>
<dbReference type="AlphaFoldDB" id="A0A6P8HMS1"/>
<dbReference type="PANTHER" id="PTHR14453:SF67">
    <property type="entry name" value="POLY [ADP-RIBOSE] POLYMERASE"/>
    <property type="match status" value="1"/>
</dbReference>
<feature type="domain" description="PARP catalytic" evidence="8">
    <location>
        <begin position="32"/>
        <end position="130"/>
    </location>
</feature>
<sequence>MIEKNLDTGDTARVERRDKTAGVPLPAHWDPQPTDSDGKELDLHMVVLDPVKHKKEYDDVKGAIEKTTSVNISKIERVQNPGLYSTYAVKKQKMDDQNRSNEKKLFHGTAAATCQLINHQGFNRSFCGKN</sequence>
<evidence type="ECO:0000256" key="6">
    <source>
        <dbReference type="RuleBase" id="RU362114"/>
    </source>
</evidence>
<dbReference type="GeneID" id="116290959"/>
<evidence type="ECO:0000256" key="3">
    <source>
        <dbReference type="ARBA" id="ARBA00022679"/>
    </source>
</evidence>
<dbReference type="GO" id="GO:0005737">
    <property type="term" value="C:cytoplasm"/>
    <property type="evidence" value="ECO:0007669"/>
    <property type="project" value="TreeGrafter"/>
</dbReference>
<evidence type="ECO:0000256" key="7">
    <source>
        <dbReference type="SAM" id="MobiDB-lite"/>
    </source>
</evidence>
<dbReference type="GO" id="GO:0003714">
    <property type="term" value="F:transcription corepressor activity"/>
    <property type="evidence" value="ECO:0007669"/>
    <property type="project" value="TreeGrafter"/>
</dbReference>
<dbReference type="GO" id="GO:0005634">
    <property type="term" value="C:nucleus"/>
    <property type="evidence" value="ECO:0007669"/>
    <property type="project" value="UniProtKB-SubCell"/>
</dbReference>
<dbReference type="InterPro" id="IPR052056">
    <property type="entry name" value="Mono-ARTD/PARP"/>
</dbReference>
<keyword evidence="2 6" id="KW-0328">Glycosyltransferase</keyword>
<evidence type="ECO:0000256" key="4">
    <source>
        <dbReference type="ARBA" id="ARBA00023027"/>
    </source>
</evidence>
<dbReference type="KEGG" id="aten:116290959"/>
<evidence type="ECO:0000313" key="10">
    <source>
        <dbReference type="RefSeq" id="XP_031553945.1"/>
    </source>
</evidence>
<organism evidence="9 10">
    <name type="scientific">Actinia tenebrosa</name>
    <name type="common">Australian red waratah sea anemone</name>
    <dbReference type="NCBI Taxonomy" id="6105"/>
    <lineage>
        <taxon>Eukaryota</taxon>
        <taxon>Metazoa</taxon>
        <taxon>Cnidaria</taxon>
        <taxon>Anthozoa</taxon>
        <taxon>Hexacorallia</taxon>
        <taxon>Actiniaria</taxon>
        <taxon>Actiniidae</taxon>
        <taxon>Actinia</taxon>
    </lineage>
</organism>
<accession>A0A6P8HMS1</accession>
<keyword evidence="3 6" id="KW-0808">Transferase</keyword>
<feature type="non-terminal residue" evidence="10">
    <location>
        <position position="130"/>
    </location>
</feature>
<evidence type="ECO:0000259" key="8">
    <source>
        <dbReference type="PROSITE" id="PS51059"/>
    </source>
</evidence>
<keyword evidence="5" id="KW-0539">Nucleus</keyword>
<evidence type="ECO:0000256" key="2">
    <source>
        <dbReference type="ARBA" id="ARBA00022676"/>
    </source>
</evidence>
<dbReference type="Proteomes" id="UP000515163">
    <property type="component" value="Unplaced"/>
</dbReference>